<feature type="region of interest" description="Disordered" evidence="2">
    <location>
        <begin position="1"/>
        <end position="24"/>
    </location>
</feature>
<feature type="coiled-coil region" evidence="1">
    <location>
        <begin position="451"/>
        <end position="497"/>
    </location>
</feature>
<dbReference type="EMBL" id="QGKX02001290">
    <property type="protein sequence ID" value="KAF3537377.1"/>
    <property type="molecule type" value="Genomic_DNA"/>
</dbReference>
<dbReference type="Proteomes" id="UP000712600">
    <property type="component" value="Unassembled WGS sequence"/>
</dbReference>
<dbReference type="AlphaFoldDB" id="A0A8S9Q583"/>
<keyword evidence="1" id="KW-0175">Coiled coil</keyword>
<evidence type="ECO:0000256" key="2">
    <source>
        <dbReference type="SAM" id="MobiDB-lite"/>
    </source>
</evidence>
<proteinExistence type="predicted"/>
<evidence type="ECO:0000313" key="4">
    <source>
        <dbReference type="Proteomes" id="UP000712600"/>
    </source>
</evidence>
<protein>
    <submittedName>
        <fullName evidence="3">Uncharacterized protein</fullName>
    </submittedName>
</protein>
<sequence>MPGEKDFTKSCQDRSVPDDSSSQYGNIAPKVEFAEHSADAYWVARGNVKPPRPGIWHTHLYRANPVEGCPSRSCPNGLAASWSFCRVPESVEFRLPVAGEVVESPTDGYFTCFEAYLMQCHLWFPLLEAIMRLFSHFGLSISQINPCGLQHISGSGAELRTGHDSGEVAESPPDGYYTCFEAYFIQCHLWFPLPEAIVRIFSRFGLSIGQINPYGLQHIVGILVLSYERGMTLDVDHLEGMLMPVGSSAIVRLSPRNHMAIIAEFVSNYHDWKKFFFFVRIDNGSGEESCIPIIRTRWGRKVTNPLTPTLDGLYTIRDLLCGGLFFWATFTPKRVRRAVALHHSRFRPDLLVEEGDESSMDEFVPYEAPAERARSRTGKDKHIAVDDDAADAECFPEDILGDYLNSGEPIDLDELLGSDFPAADGGSGKGPEFTKASRMVNAKAHMAQFRAETADKEIARLRDELERSRRCEGELTTKEIRRAYSREKKEMAEIEERIWKQWVPIPVSPDTVKAETGGPDETGAVNQPAVPFDVNDYSVGRSMTGRRDMLSGSRIFSISCLETLDTNVLGLGRFGLSIGQINPYGLQHIVGILVLSYERGMTLDVDHLEGMLMPVGSSAIVRLSPRNHMAIIAEFVSNYHDWKKFSFFFRIDNGSVEEICIPIIRTRWGRKVTNPLTPTLDGLYTIRDLLCGGPFFWATLTPKRVRRAVALHYSRFRPDLLVEEGEESSMDGFVPYEAPAERARSRTGKDKHIAVDDDAADAECFPEDILGDYLNSGEPIDLDELLGSDFPTADGGSGKGPEFTKASRMVNAKAHMAQFRAETADKEIARLRDESERSRRCEGELTMNEIRRAYRREKKEMVEVMKNRHAQFSCEFGEFKESYQALGDYRECRGTVGGFYLTQAHDYLIWKQWVPIPVSPDTVEAETGGPDETGAVNQPAVPFDVNDYSVGRSMTGYFNFDG</sequence>
<evidence type="ECO:0000313" key="3">
    <source>
        <dbReference type="EMBL" id="KAF3537377.1"/>
    </source>
</evidence>
<dbReference type="PANTHER" id="PTHR31099:SF37">
    <property type="entry name" value="MYOSIN HEAVY CHAIN-LIKE PROTEIN"/>
    <property type="match status" value="1"/>
</dbReference>
<reference evidence="3" key="1">
    <citation type="submission" date="2019-12" db="EMBL/GenBank/DDBJ databases">
        <title>Genome sequencing and annotation of Brassica cretica.</title>
        <authorList>
            <person name="Studholme D.J."/>
            <person name="Sarris P."/>
        </authorList>
    </citation>
    <scope>NUCLEOTIDE SEQUENCE</scope>
    <source>
        <strain evidence="3">PFS-109/04</strain>
        <tissue evidence="3">Leaf</tissue>
    </source>
</reference>
<gene>
    <name evidence="3" type="ORF">F2Q69_00023256</name>
</gene>
<organism evidence="3 4">
    <name type="scientific">Brassica cretica</name>
    <name type="common">Mustard</name>
    <dbReference type="NCBI Taxonomy" id="69181"/>
    <lineage>
        <taxon>Eukaryota</taxon>
        <taxon>Viridiplantae</taxon>
        <taxon>Streptophyta</taxon>
        <taxon>Embryophyta</taxon>
        <taxon>Tracheophyta</taxon>
        <taxon>Spermatophyta</taxon>
        <taxon>Magnoliopsida</taxon>
        <taxon>eudicotyledons</taxon>
        <taxon>Gunneridae</taxon>
        <taxon>Pentapetalae</taxon>
        <taxon>rosids</taxon>
        <taxon>malvids</taxon>
        <taxon>Brassicales</taxon>
        <taxon>Brassicaceae</taxon>
        <taxon>Brassiceae</taxon>
        <taxon>Brassica</taxon>
    </lineage>
</organism>
<dbReference type="PANTHER" id="PTHR31099">
    <property type="entry name" value="OS06G0165300 PROTEIN"/>
    <property type="match status" value="1"/>
</dbReference>
<feature type="region of interest" description="Disordered" evidence="2">
    <location>
        <begin position="921"/>
        <end position="940"/>
    </location>
</feature>
<comment type="caution">
    <text evidence="3">The sequence shown here is derived from an EMBL/GenBank/DDBJ whole genome shotgun (WGS) entry which is preliminary data.</text>
</comment>
<accession>A0A8S9Q583</accession>
<name>A0A8S9Q583_BRACR</name>
<evidence type="ECO:0000256" key="1">
    <source>
        <dbReference type="SAM" id="Coils"/>
    </source>
</evidence>
<feature type="compositionally biased region" description="Basic and acidic residues" evidence="2">
    <location>
        <begin position="1"/>
        <end position="17"/>
    </location>
</feature>